<name>A0A137SRZ7_9BACT</name>
<protein>
    <submittedName>
        <fullName evidence="1">Uncharacterized protein</fullName>
    </submittedName>
</protein>
<proteinExistence type="predicted"/>
<dbReference type="PATRIC" id="fig|28125.4.peg.1936"/>
<organism evidence="1 2">
    <name type="scientific">Prevotella bivia</name>
    <dbReference type="NCBI Taxonomy" id="28125"/>
    <lineage>
        <taxon>Bacteria</taxon>
        <taxon>Pseudomonadati</taxon>
        <taxon>Bacteroidota</taxon>
        <taxon>Bacteroidia</taxon>
        <taxon>Bacteroidales</taxon>
        <taxon>Prevotellaceae</taxon>
        <taxon>Prevotella</taxon>
    </lineage>
</organism>
<reference evidence="1 2" key="1">
    <citation type="submission" date="2016-02" db="EMBL/GenBank/DDBJ databases">
        <authorList>
            <person name="Wen L."/>
            <person name="He K."/>
            <person name="Yang H."/>
        </authorList>
    </citation>
    <scope>NUCLEOTIDE SEQUENCE [LARGE SCALE GENOMIC DNA]</scope>
    <source>
        <strain evidence="1 2">GED7880</strain>
    </source>
</reference>
<dbReference type="EMBL" id="LTAG01000111">
    <property type="protein sequence ID" value="KXO15263.1"/>
    <property type="molecule type" value="Genomic_DNA"/>
</dbReference>
<gene>
    <name evidence="1" type="ORF">HMPREF3202_01943</name>
</gene>
<dbReference type="AlphaFoldDB" id="A0A137SRZ7"/>
<evidence type="ECO:0000313" key="2">
    <source>
        <dbReference type="Proteomes" id="UP000070093"/>
    </source>
</evidence>
<sequence>MMERLLSHSITPTDKPGWLLKLQRAINQGYSLRGIENSEKGWRELKDFVDWFIYKLYDRRDITVRSRITSCLMIEDGQTELHIKRNKKTIQIYYISK</sequence>
<comment type="caution">
    <text evidence="1">The sequence shown here is derived from an EMBL/GenBank/DDBJ whole genome shotgun (WGS) entry which is preliminary data.</text>
</comment>
<dbReference type="RefSeq" id="WP_230959407.1">
    <property type="nucleotide sequence ID" value="NZ_KQ965707.1"/>
</dbReference>
<dbReference type="Proteomes" id="UP000070093">
    <property type="component" value="Unassembled WGS sequence"/>
</dbReference>
<evidence type="ECO:0000313" key="1">
    <source>
        <dbReference type="EMBL" id="KXO15263.1"/>
    </source>
</evidence>
<dbReference type="STRING" id="28125.HMPREF3202_01943"/>
<accession>A0A137SRZ7</accession>